<evidence type="ECO:0000313" key="3">
    <source>
        <dbReference type="Proteomes" id="UP001562425"/>
    </source>
</evidence>
<dbReference type="AlphaFoldDB" id="A0ABD1CKJ1"/>
<keyword evidence="1" id="KW-0812">Transmembrane</keyword>
<protein>
    <submittedName>
        <fullName evidence="2">Uncharacterized protein</fullName>
    </submittedName>
</protein>
<sequence>MFVSKGYGVRVVPNKEFQLILSPQTMLYEIVEEFQVKVNRKIRVYALYIIEAIILGGVDVHAFSLAKRSALCTKGCHRTERAAVPPQHQPGPPGSDRHQGYGCSVERFEPRKSQRFHITLLEKGKIFGREEHGFLRGGAYHEVYCEKARVKHDYY</sequence>
<dbReference type="Proteomes" id="UP001562425">
    <property type="component" value="Unassembled WGS sequence"/>
</dbReference>
<dbReference type="EMBL" id="JBEHCU010011333">
    <property type="protein sequence ID" value="KAL1376873.1"/>
    <property type="molecule type" value="Genomic_DNA"/>
</dbReference>
<name>A0ABD1CKJ1_CULPP</name>
<keyword evidence="1" id="KW-0472">Membrane</keyword>
<keyword evidence="3" id="KW-1185">Reference proteome</keyword>
<reference evidence="2 3" key="1">
    <citation type="submission" date="2024-05" db="EMBL/GenBank/DDBJ databases">
        <title>Culex pipiens pipiens assembly and annotation.</title>
        <authorList>
            <person name="Alout H."/>
            <person name="Durand T."/>
        </authorList>
    </citation>
    <scope>NUCLEOTIDE SEQUENCE [LARGE SCALE GENOMIC DNA]</scope>
    <source>
        <strain evidence="2">HA-2024</strain>
        <tissue evidence="2">Whole body</tissue>
    </source>
</reference>
<evidence type="ECO:0000256" key="1">
    <source>
        <dbReference type="SAM" id="Phobius"/>
    </source>
</evidence>
<gene>
    <name evidence="2" type="ORF">pipiens_016632</name>
</gene>
<feature type="transmembrane region" description="Helical" evidence="1">
    <location>
        <begin position="45"/>
        <end position="66"/>
    </location>
</feature>
<evidence type="ECO:0000313" key="2">
    <source>
        <dbReference type="EMBL" id="KAL1376873.1"/>
    </source>
</evidence>
<organism evidence="2 3">
    <name type="scientific">Culex pipiens pipiens</name>
    <name type="common">Northern house mosquito</name>
    <dbReference type="NCBI Taxonomy" id="38569"/>
    <lineage>
        <taxon>Eukaryota</taxon>
        <taxon>Metazoa</taxon>
        <taxon>Ecdysozoa</taxon>
        <taxon>Arthropoda</taxon>
        <taxon>Hexapoda</taxon>
        <taxon>Insecta</taxon>
        <taxon>Pterygota</taxon>
        <taxon>Neoptera</taxon>
        <taxon>Endopterygota</taxon>
        <taxon>Diptera</taxon>
        <taxon>Nematocera</taxon>
        <taxon>Culicoidea</taxon>
        <taxon>Culicidae</taxon>
        <taxon>Culicinae</taxon>
        <taxon>Culicini</taxon>
        <taxon>Culex</taxon>
        <taxon>Culex</taxon>
    </lineage>
</organism>
<comment type="caution">
    <text evidence="2">The sequence shown here is derived from an EMBL/GenBank/DDBJ whole genome shotgun (WGS) entry which is preliminary data.</text>
</comment>
<proteinExistence type="predicted"/>
<keyword evidence="1" id="KW-1133">Transmembrane helix</keyword>
<accession>A0ABD1CKJ1</accession>